<dbReference type="PANTHER" id="PTHR30344">
    <property type="entry name" value="6-PHOSPHOGLUCONOLACTONASE-RELATED"/>
    <property type="match status" value="1"/>
</dbReference>
<evidence type="ECO:0000256" key="1">
    <source>
        <dbReference type="ARBA" id="ARBA00005564"/>
    </source>
</evidence>
<comment type="similarity">
    <text evidence="1">Belongs to the cycloisomerase 2 family.</text>
</comment>
<evidence type="ECO:0000313" key="4">
    <source>
        <dbReference type="Proteomes" id="UP001223390"/>
    </source>
</evidence>
<keyword evidence="4" id="KW-1185">Reference proteome</keyword>
<dbReference type="Proteomes" id="UP001223390">
    <property type="component" value="Unassembled WGS sequence"/>
</dbReference>
<dbReference type="SUPFAM" id="SSF51004">
    <property type="entry name" value="C-terminal (heme d1) domain of cytochrome cd1-nitrite reductase"/>
    <property type="match status" value="1"/>
</dbReference>
<feature type="region of interest" description="Disordered" evidence="2">
    <location>
        <begin position="139"/>
        <end position="159"/>
    </location>
</feature>
<dbReference type="InterPro" id="IPR011048">
    <property type="entry name" value="Haem_d1_sf"/>
</dbReference>
<protein>
    <submittedName>
        <fullName evidence="3">Lactonase family protein</fullName>
    </submittedName>
</protein>
<organism evidence="3 4">
    <name type="scientific">Streptomyces katrae</name>
    <dbReference type="NCBI Taxonomy" id="68223"/>
    <lineage>
        <taxon>Bacteria</taxon>
        <taxon>Bacillati</taxon>
        <taxon>Actinomycetota</taxon>
        <taxon>Actinomycetes</taxon>
        <taxon>Kitasatosporales</taxon>
        <taxon>Streptomycetaceae</taxon>
        <taxon>Streptomyces</taxon>
    </lineage>
</organism>
<dbReference type="InterPro" id="IPR015943">
    <property type="entry name" value="WD40/YVTN_repeat-like_dom_sf"/>
</dbReference>
<dbReference type="PANTHER" id="PTHR30344:SF1">
    <property type="entry name" value="6-PHOSPHOGLUCONOLACTONASE"/>
    <property type="match status" value="1"/>
</dbReference>
<name>A0ABT7GZR7_9ACTN</name>
<proteinExistence type="inferred from homology"/>
<dbReference type="Gene3D" id="2.130.10.10">
    <property type="entry name" value="YVTN repeat-like/Quinoprotein amine dehydrogenase"/>
    <property type="match status" value="1"/>
</dbReference>
<dbReference type="InterPro" id="IPR050282">
    <property type="entry name" value="Cycloisomerase_2"/>
</dbReference>
<accession>A0ABT7GZR7</accession>
<dbReference type="Pfam" id="PF10282">
    <property type="entry name" value="Lactonase"/>
    <property type="match status" value="1"/>
</dbReference>
<evidence type="ECO:0000313" key="3">
    <source>
        <dbReference type="EMBL" id="MDK9499132.1"/>
    </source>
</evidence>
<dbReference type="RefSeq" id="WP_285345085.1">
    <property type="nucleotide sequence ID" value="NZ_JASITI010000039.1"/>
</dbReference>
<evidence type="ECO:0000256" key="2">
    <source>
        <dbReference type="SAM" id="MobiDB-lite"/>
    </source>
</evidence>
<dbReference type="EMBL" id="JASITI010000039">
    <property type="protein sequence ID" value="MDK9499132.1"/>
    <property type="molecule type" value="Genomic_DNA"/>
</dbReference>
<sequence>MGGAHSTDQGGGHRAYIGSFTSGGGRGVTTAAVDPATGALTPLSSADSLADPSYLTVDRNSGVLYAVSETGRGAVGAFRPTASGLAPLGTAVPVDGSGPTHLSLAGGRLLTANYGSGSVSSLPLAPDGGVAGPAAVLTHSGSGPDAERQAGPHAHQVLPDPTGRWVLTVDLGGDAVRVLALDPDTGALREHAKAVLRAGTGPRHLAFHPAGELVYVLHELEPQLTVCRWNASAGRLEPVGEVPVAPGTAPGGARAYPSAVAVSPDGRFLWAAVRGADTLVTFSLAGGPEEPRPTGTTGCGGRWPRDLAADPSGRRLYAANERSGDVTWFDVDPLTGHPRRAGSLPVPAASCVVFA</sequence>
<comment type="caution">
    <text evidence="3">The sequence shown here is derived from an EMBL/GenBank/DDBJ whole genome shotgun (WGS) entry which is preliminary data.</text>
</comment>
<dbReference type="InterPro" id="IPR019405">
    <property type="entry name" value="Lactonase_7-beta_prop"/>
</dbReference>
<gene>
    <name evidence="3" type="ORF">QEZ40_004343</name>
</gene>
<reference evidence="3 4" key="1">
    <citation type="submission" date="2023-05" db="EMBL/GenBank/DDBJ databases">
        <title>Sequencing and Assembly of Streptomyces sp. NP73.</title>
        <authorList>
            <person name="Konwar A.N."/>
            <person name="Saikia K."/>
            <person name="Thakur D."/>
        </authorList>
    </citation>
    <scope>NUCLEOTIDE SEQUENCE [LARGE SCALE GENOMIC DNA]</scope>
    <source>
        <strain evidence="3 4">NP73</strain>
    </source>
</reference>